<evidence type="ECO:0000313" key="1">
    <source>
        <dbReference type="EMBL" id="QNE07808.1"/>
    </source>
</evidence>
<evidence type="ECO:0000313" key="2">
    <source>
        <dbReference type="Proteomes" id="UP000515297"/>
    </source>
</evidence>
<dbReference type="Proteomes" id="UP000515297">
    <property type="component" value="Plasmid plas2"/>
</dbReference>
<organism evidence="1 2">
    <name type="scientific">Croceicoccus marinus</name>
    <dbReference type="NCBI Taxonomy" id="450378"/>
    <lineage>
        <taxon>Bacteria</taxon>
        <taxon>Pseudomonadati</taxon>
        <taxon>Pseudomonadota</taxon>
        <taxon>Alphaproteobacteria</taxon>
        <taxon>Sphingomonadales</taxon>
        <taxon>Erythrobacteraceae</taxon>
        <taxon>Croceicoccus</taxon>
    </lineage>
</organism>
<proteinExistence type="predicted"/>
<dbReference type="RefSeq" id="WP_185886235.1">
    <property type="nucleotide sequence ID" value="NZ_CP060054.1"/>
</dbReference>
<dbReference type="AlphaFoldDB" id="A0A7G6W1E3"/>
<accession>A0A7G6W1E3</accession>
<keyword evidence="1" id="KW-0614">Plasmid</keyword>
<name>A0A7G6W1E3_9SPHN</name>
<protein>
    <submittedName>
        <fullName evidence="1">Uncharacterized protein</fullName>
    </submittedName>
</protein>
<geneLocation type="plasmid" evidence="1 2">
    <name>plas2</name>
</geneLocation>
<dbReference type="EMBL" id="CP060054">
    <property type="protein sequence ID" value="QNE07808.1"/>
    <property type="molecule type" value="Genomic_DNA"/>
</dbReference>
<gene>
    <name evidence="1" type="ORF">H4O24_19905</name>
</gene>
<reference evidence="1 2" key="1">
    <citation type="submission" date="2020-08" db="EMBL/GenBank/DDBJ databases">
        <authorList>
            <person name="Liu G."/>
            <person name="Sun C."/>
        </authorList>
    </citation>
    <scope>NUCLEOTIDE SEQUENCE [LARGE SCALE GENOMIC DNA]</scope>
    <source>
        <strain evidence="1 2">OT19</strain>
        <plasmid evidence="1 2">plas2</plasmid>
    </source>
</reference>
<sequence length="229" mass="24647">MANNYLQAAFAVTVTMPEAQLIAAVETALPAIDQEPDDAERRAAFDALGPAFAAAFPPTDEDPFAGLLAIFPDANFPYLDADISIEDGTDGSKTISFSGDQFGIEQVANLLFACAKSALPFGFEYAYTCDRLRHDEFGGGAVVITESGVRYRSTADIVREALQAQTDEGLRGFVLATRDADHGLSFWNTNEGFGRLASATVFTEREAADFDKPIADDEPEWLACPADLL</sequence>